<accession>A0A8X6HNP7</accession>
<proteinExistence type="predicted"/>
<organism evidence="1 2">
    <name type="scientific">Trichonephila clavata</name>
    <name type="common">Joro spider</name>
    <name type="synonym">Nephila clavata</name>
    <dbReference type="NCBI Taxonomy" id="2740835"/>
    <lineage>
        <taxon>Eukaryota</taxon>
        <taxon>Metazoa</taxon>
        <taxon>Ecdysozoa</taxon>
        <taxon>Arthropoda</taxon>
        <taxon>Chelicerata</taxon>
        <taxon>Arachnida</taxon>
        <taxon>Araneae</taxon>
        <taxon>Araneomorphae</taxon>
        <taxon>Entelegynae</taxon>
        <taxon>Araneoidea</taxon>
        <taxon>Nephilidae</taxon>
        <taxon>Trichonephila</taxon>
    </lineage>
</organism>
<dbReference type="EMBL" id="BMAO01018939">
    <property type="protein sequence ID" value="GFR27317.1"/>
    <property type="molecule type" value="Genomic_DNA"/>
</dbReference>
<sequence>MDLIQVSLTSQVTPTKGSTPLGQPVIAEARSQEEITDRTETRYPLAIFQLDVTKSICRLFAQTLPYATLEYVWALT</sequence>
<protein>
    <submittedName>
        <fullName evidence="1">Uncharacterized protein</fullName>
    </submittedName>
</protein>
<reference evidence="1" key="1">
    <citation type="submission" date="2020-07" db="EMBL/GenBank/DDBJ databases">
        <title>Multicomponent nature underlies the extraordinary mechanical properties of spider dragline silk.</title>
        <authorList>
            <person name="Kono N."/>
            <person name="Nakamura H."/>
            <person name="Mori M."/>
            <person name="Yoshida Y."/>
            <person name="Ohtoshi R."/>
            <person name="Malay A.D."/>
            <person name="Moran D.A.P."/>
            <person name="Tomita M."/>
            <person name="Numata K."/>
            <person name="Arakawa K."/>
        </authorList>
    </citation>
    <scope>NUCLEOTIDE SEQUENCE</scope>
</reference>
<name>A0A8X6HNP7_TRICU</name>
<dbReference type="OrthoDB" id="10391539at2759"/>
<gene>
    <name evidence="1" type="ORF">TNCT_155791</name>
</gene>
<dbReference type="AlphaFoldDB" id="A0A8X6HNP7"/>
<dbReference type="Proteomes" id="UP000887116">
    <property type="component" value="Unassembled WGS sequence"/>
</dbReference>
<keyword evidence="2" id="KW-1185">Reference proteome</keyword>
<evidence type="ECO:0000313" key="2">
    <source>
        <dbReference type="Proteomes" id="UP000887116"/>
    </source>
</evidence>
<evidence type="ECO:0000313" key="1">
    <source>
        <dbReference type="EMBL" id="GFR27317.1"/>
    </source>
</evidence>
<comment type="caution">
    <text evidence="1">The sequence shown here is derived from an EMBL/GenBank/DDBJ whole genome shotgun (WGS) entry which is preliminary data.</text>
</comment>